<proteinExistence type="predicted"/>
<evidence type="ECO:0000313" key="1">
    <source>
        <dbReference type="EMBL" id="QTA82741.1"/>
    </source>
</evidence>
<protein>
    <submittedName>
        <fullName evidence="1">Uncharacterized protein</fullName>
    </submittedName>
</protein>
<dbReference type="Proteomes" id="UP000663720">
    <property type="component" value="Chromosome"/>
</dbReference>
<dbReference type="AlphaFoldDB" id="A0A975BCA6"/>
<evidence type="ECO:0000313" key="2">
    <source>
        <dbReference type="Proteomes" id="UP000663720"/>
    </source>
</evidence>
<reference evidence="1" key="1">
    <citation type="journal article" date="2021" name="Microb. Physiol.">
        <title>Proteogenomic Insights into the Physiology of Marine, Sulfate-Reducing, Filamentous Desulfonema limicola and Desulfonema magnum.</title>
        <authorList>
            <person name="Schnaars V."/>
            <person name="Wohlbrand L."/>
            <person name="Scheve S."/>
            <person name="Hinrichs C."/>
            <person name="Reinhardt R."/>
            <person name="Rabus R."/>
        </authorList>
    </citation>
    <scope>NUCLEOTIDE SEQUENCE</scope>
    <source>
        <strain evidence="1">5ac10</strain>
    </source>
</reference>
<name>A0A975BCA6_9BACT</name>
<sequence length="54" mass="6295">MLLVLFGTILKNLVLTVTKWLQFVLLSIEYFYPFNNNSLSLISSCLLFNNYAFN</sequence>
<keyword evidence="2" id="KW-1185">Reference proteome</keyword>
<organism evidence="1 2">
    <name type="scientific">Desulfonema limicola</name>
    <dbReference type="NCBI Taxonomy" id="45656"/>
    <lineage>
        <taxon>Bacteria</taxon>
        <taxon>Pseudomonadati</taxon>
        <taxon>Thermodesulfobacteriota</taxon>
        <taxon>Desulfobacteria</taxon>
        <taxon>Desulfobacterales</taxon>
        <taxon>Desulfococcaceae</taxon>
        <taxon>Desulfonema</taxon>
    </lineage>
</organism>
<dbReference type="KEGG" id="dli:dnl_51230"/>
<accession>A0A975BCA6</accession>
<dbReference type="EMBL" id="CP061799">
    <property type="protein sequence ID" value="QTA82741.1"/>
    <property type="molecule type" value="Genomic_DNA"/>
</dbReference>
<gene>
    <name evidence="1" type="ORF">dnl_51230</name>
</gene>